<evidence type="ECO:0000256" key="1">
    <source>
        <dbReference type="ARBA" id="ARBA00004604"/>
    </source>
</evidence>
<dbReference type="InterPro" id="IPR012677">
    <property type="entry name" value="Nucleotide-bd_a/b_plait_sf"/>
</dbReference>
<organism evidence="8 9">
    <name type="scientific">Cynoglossus semilaevis</name>
    <name type="common">Tongue sole</name>
    <dbReference type="NCBI Taxonomy" id="244447"/>
    <lineage>
        <taxon>Eukaryota</taxon>
        <taxon>Metazoa</taxon>
        <taxon>Chordata</taxon>
        <taxon>Craniata</taxon>
        <taxon>Vertebrata</taxon>
        <taxon>Euteleostomi</taxon>
        <taxon>Actinopterygii</taxon>
        <taxon>Neopterygii</taxon>
        <taxon>Teleostei</taxon>
        <taxon>Neoteleostei</taxon>
        <taxon>Acanthomorphata</taxon>
        <taxon>Carangaria</taxon>
        <taxon>Pleuronectiformes</taxon>
        <taxon>Pleuronectoidei</taxon>
        <taxon>Cynoglossidae</taxon>
        <taxon>Cynoglossinae</taxon>
        <taxon>Cynoglossus</taxon>
    </lineage>
</organism>
<dbReference type="OrthoDB" id="442677at2759"/>
<evidence type="ECO:0000259" key="7">
    <source>
        <dbReference type="PROSITE" id="PS50102"/>
    </source>
</evidence>
<evidence type="ECO:0000256" key="5">
    <source>
        <dbReference type="PROSITE-ProRule" id="PRU00176"/>
    </source>
</evidence>
<dbReference type="Ensembl" id="ENSCSET00000001503.1">
    <property type="protein sequence ID" value="ENSCSEP00000001474.1"/>
    <property type="gene ID" value="ENSCSEG00000000993.1"/>
</dbReference>
<evidence type="ECO:0000256" key="2">
    <source>
        <dbReference type="ARBA" id="ARBA00007077"/>
    </source>
</evidence>
<accession>A0A3P8UI07</accession>
<dbReference type="Pfam" id="PF00076">
    <property type="entry name" value="RRM_1"/>
    <property type="match status" value="2"/>
</dbReference>
<dbReference type="PROSITE" id="PS50102">
    <property type="entry name" value="RRM"/>
    <property type="match status" value="2"/>
</dbReference>
<feature type="compositionally biased region" description="Basic residues" evidence="6">
    <location>
        <begin position="410"/>
        <end position="432"/>
    </location>
</feature>
<evidence type="ECO:0000313" key="9">
    <source>
        <dbReference type="Proteomes" id="UP000265120"/>
    </source>
</evidence>
<keyword evidence="3 5" id="KW-0694">RNA-binding</keyword>
<comment type="similarity">
    <text evidence="2">Belongs to the RRM RBM34 family.</text>
</comment>
<dbReference type="Ensembl" id="ENSCSET00000001497.1">
    <property type="protein sequence ID" value="ENSCSEP00000001467.1"/>
    <property type="gene ID" value="ENSCSEG00000000993.1"/>
</dbReference>
<feature type="compositionally biased region" description="Basic and acidic residues" evidence="6">
    <location>
        <begin position="393"/>
        <end position="409"/>
    </location>
</feature>
<sequence length="432" mass="48219">MKKKKQQLSGQVSSDEPPADYVVGQVSGSLFQNSSSGSLAALFTSASPASTLLFQPAPKPVQCSVEKKEQGDGTPNVKDQPGQTKKKKTQPKEKSAAEKKLEKREGGLQEADEEENEQETAIKKKKKKRTASESDIKSAAEYWVEKRQRLKATKKEEEEKKKRTVFVGNLPVSCTKKMLWMFFKDKGSIESIRFRSVVREDPSVTRKVAAIKRQIHPKKQSLNAYMVFKDEEGVTGALERNGVEIQKDFYIRVDRVTDSSSHDHKRSVFVGNLSFEINELVFRRHFEECGSVEAVRLIRDPNSGLGKGFGYILFESADSVQLALELDGSKLEGRSIRVKRSMKTDKQKKTENSKGTTRTPGRSPAKHTGLKTAGGRGTGPGRGSFSGGRQRPAKKESSSFRGETADPRKKMDKKKGLKKKKPRHVRRVKADS</sequence>
<dbReference type="PANTHER" id="PTHR23236:SF25">
    <property type="entry name" value="RNA-BINDING PROTEIN 34"/>
    <property type="match status" value="1"/>
</dbReference>
<feature type="compositionally biased region" description="Basic and acidic residues" evidence="6">
    <location>
        <begin position="342"/>
        <end position="352"/>
    </location>
</feature>
<dbReference type="GeneID" id="103383370"/>
<dbReference type="Proteomes" id="UP000265120">
    <property type="component" value="Chromosome 9"/>
</dbReference>
<dbReference type="InterPro" id="IPR000504">
    <property type="entry name" value="RRM_dom"/>
</dbReference>
<dbReference type="Ensembl" id="ENSCSET00000001485.1">
    <property type="protein sequence ID" value="ENSCSEP00000001455.1"/>
    <property type="gene ID" value="ENSCSEG00000000993.1"/>
</dbReference>
<reference evidence="8" key="2">
    <citation type="submission" date="2025-05" db="UniProtKB">
        <authorList>
            <consortium name="Ensembl"/>
        </authorList>
    </citation>
    <scope>IDENTIFICATION</scope>
</reference>
<dbReference type="STRING" id="244447.ENSCSEP00000001455"/>
<feature type="region of interest" description="Disordered" evidence="6">
    <location>
        <begin position="335"/>
        <end position="432"/>
    </location>
</feature>
<dbReference type="GeneTree" id="ENSGT00390000011249"/>
<feature type="domain" description="RRM" evidence="7">
    <location>
        <begin position="163"/>
        <end position="258"/>
    </location>
</feature>
<dbReference type="GO" id="GO:0003723">
    <property type="term" value="F:RNA binding"/>
    <property type="evidence" value="ECO:0007669"/>
    <property type="project" value="UniProtKB-UniRule"/>
</dbReference>
<evidence type="ECO:0000313" key="8">
    <source>
        <dbReference type="Ensembl" id="ENSCSEP00000001474.1"/>
    </source>
</evidence>
<feature type="compositionally biased region" description="Basic and acidic residues" evidence="6">
    <location>
        <begin position="90"/>
        <end position="107"/>
    </location>
</feature>
<reference evidence="8 9" key="1">
    <citation type="journal article" date="2014" name="Nat. Genet.">
        <title>Whole-genome sequence of a flatfish provides insights into ZW sex chromosome evolution and adaptation to a benthic lifestyle.</title>
        <authorList>
            <person name="Chen S."/>
            <person name="Zhang G."/>
            <person name="Shao C."/>
            <person name="Huang Q."/>
            <person name="Liu G."/>
            <person name="Zhang P."/>
            <person name="Song W."/>
            <person name="An N."/>
            <person name="Chalopin D."/>
            <person name="Volff J.N."/>
            <person name="Hong Y."/>
            <person name="Li Q."/>
            <person name="Sha Z."/>
            <person name="Zhou H."/>
            <person name="Xie M."/>
            <person name="Yu Q."/>
            <person name="Liu Y."/>
            <person name="Xiang H."/>
            <person name="Wang N."/>
            <person name="Wu K."/>
            <person name="Yang C."/>
            <person name="Zhou Q."/>
            <person name="Liao X."/>
            <person name="Yang L."/>
            <person name="Hu Q."/>
            <person name="Zhang J."/>
            <person name="Meng L."/>
            <person name="Jin L."/>
            <person name="Tian Y."/>
            <person name="Lian J."/>
            <person name="Yang J."/>
            <person name="Miao G."/>
            <person name="Liu S."/>
            <person name="Liang Z."/>
            <person name="Yan F."/>
            <person name="Li Y."/>
            <person name="Sun B."/>
            <person name="Zhang H."/>
            <person name="Zhang J."/>
            <person name="Zhu Y."/>
            <person name="Du M."/>
            <person name="Zhao Y."/>
            <person name="Schartl M."/>
            <person name="Tang Q."/>
            <person name="Wang J."/>
        </authorList>
    </citation>
    <scope>NUCLEOTIDE SEQUENCE</scope>
</reference>
<evidence type="ECO:0000256" key="6">
    <source>
        <dbReference type="SAM" id="MobiDB-lite"/>
    </source>
</evidence>
<dbReference type="Gene3D" id="3.30.70.330">
    <property type="match status" value="2"/>
</dbReference>
<dbReference type="PANTHER" id="PTHR23236">
    <property type="entry name" value="EUKARYOTIC TRANSLATION INITIATION FACTOR 4B/4H"/>
    <property type="match status" value="1"/>
</dbReference>
<dbReference type="Ensembl" id="ENSCSET00000001512.1">
    <property type="protein sequence ID" value="ENSCSEP00000001482.1"/>
    <property type="gene ID" value="ENSCSEG00000000993.1"/>
</dbReference>
<feature type="region of interest" description="Disordered" evidence="6">
    <location>
        <begin position="1"/>
        <end position="22"/>
    </location>
</feature>
<dbReference type="AlphaFoldDB" id="A0A3P8UI07"/>
<dbReference type="CTD" id="23029"/>
<evidence type="ECO:0000256" key="3">
    <source>
        <dbReference type="ARBA" id="ARBA00022884"/>
    </source>
</evidence>
<comment type="subcellular location">
    <subcellularLocation>
        <location evidence="1">Nucleus</location>
        <location evidence="1">Nucleolus</location>
    </subcellularLocation>
</comment>
<dbReference type="InterPro" id="IPR034221">
    <property type="entry name" value="RBM34_RRM2"/>
</dbReference>
<dbReference type="OMA" id="CAVPKKG"/>
<dbReference type="InterPro" id="IPR035979">
    <property type="entry name" value="RBD_domain_sf"/>
</dbReference>
<dbReference type="SUPFAM" id="SSF54928">
    <property type="entry name" value="RNA-binding domain, RBD"/>
    <property type="match status" value="2"/>
</dbReference>
<feature type="domain" description="RRM" evidence="7">
    <location>
        <begin position="266"/>
        <end position="343"/>
    </location>
</feature>
<keyword evidence="9" id="KW-1185">Reference proteome</keyword>
<dbReference type="SMART" id="SM00360">
    <property type="entry name" value="RRM"/>
    <property type="match status" value="2"/>
</dbReference>
<protein>
    <submittedName>
        <fullName evidence="8">RNA binding motif protein 34</fullName>
    </submittedName>
</protein>
<dbReference type="CDD" id="cd12395">
    <property type="entry name" value="RRM2_RBM34"/>
    <property type="match status" value="1"/>
</dbReference>
<dbReference type="KEGG" id="csem:103383370"/>
<proteinExistence type="inferred from homology"/>
<name>A0A3P8UI07_CYNSE</name>
<evidence type="ECO:0000256" key="4">
    <source>
        <dbReference type="ARBA" id="ARBA00023242"/>
    </source>
</evidence>
<dbReference type="RefSeq" id="XP_008314684.1">
    <property type="nucleotide sequence ID" value="XM_008316462.3"/>
</dbReference>
<feature type="region of interest" description="Disordered" evidence="6">
    <location>
        <begin position="59"/>
        <end position="131"/>
    </location>
</feature>
<keyword evidence="4" id="KW-0539">Nucleus</keyword>
<feature type="compositionally biased region" description="Gly residues" evidence="6">
    <location>
        <begin position="372"/>
        <end position="386"/>
    </location>
</feature>
<dbReference type="CDD" id="cd12394">
    <property type="entry name" value="RRM1_RBM34"/>
    <property type="match status" value="1"/>
</dbReference>